<feature type="transmembrane region" description="Helical" evidence="7">
    <location>
        <begin position="61"/>
        <end position="80"/>
    </location>
</feature>
<evidence type="ECO:0000256" key="3">
    <source>
        <dbReference type="ARBA" id="ARBA00022475"/>
    </source>
</evidence>
<dbReference type="InterPro" id="IPR003416">
    <property type="entry name" value="MgtC/SapB/SrpB/YhiD_fam"/>
</dbReference>
<evidence type="ECO:0000256" key="6">
    <source>
        <dbReference type="ARBA" id="ARBA00023136"/>
    </source>
</evidence>
<keyword evidence="7" id="KW-0997">Cell inner membrane</keyword>
<keyword evidence="12" id="KW-1185">Reference proteome</keyword>
<dbReference type="GO" id="GO:0005886">
    <property type="term" value="C:plasma membrane"/>
    <property type="evidence" value="ECO:0007669"/>
    <property type="project" value="UniProtKB-SubCell"/>
</dbReference>
<keyword evidence="4 7" id="KW-0812">Transmembrane</keyword>
<evidence type="ECO:0000313" key="12">
    <source>
        <dbReference type="Proteomes" id="UP001190452"/>
    </source>
</evidence>
<sequence length="144" mass="14499">MTLQDMALRMAAALLVGALLGANRSLHGKSAGVRTLGLVSLGAALAVAFSANGFGPDGVTRTVQGVMAGVGFLGAGVIIHHPHNERVQGLTTAASIWLAAMLGAACGGGQYALVAISFVLALALLVLGGPIERRIQRPPRGGPR</sequence>
<organism evidence="9 11">
    <name type="scientific">Ralstonia mannitolilytica</name>
    <dbReference type="NCBI Taxonomy" id="105219"/>
    <lineage>
        <taxon>Bacteria</taxon>
        <taxon>Pseudomonadati</taxon>
        <taxon>Pseudomonadota</taxon>
        <taxon>Betaproteobacteria</taxon>
        <taxon>Burkholderiales</taxon>
        <taxon>Burkholderiaceae</taxon>
        <taxon>Ralstonia</taxon>
    </lineage>
</organism>
<evidence type="ECO:0000259" key="8">
    <source>
        <dbReference type="Pfam" id="PF02308"/>
    </source>
</evidence>
<protein>
    <recommendedName>
        <fullName evidence="7">Protein MgtC</fullName>
    </recommendedName>
</protein>
<dbReference type="PANTHER" id="PTHR33778">
    <property type="entry name" value="PROTEIN MGTC"/>
    <property type="match status" value="1"/>
</dbReference>
<dbReference type="InterPro" id="IPR049177">
    <property type="entry name" value="MgtC_SapB_SrpB_YhiD_N"/>
</dbReference>
<evidence type="ECO:0000256" key="5">
    <source>
        <dbReference type="ARBA" id="ARBA00022989"/>
    </source>
</evidence>
<dbReference type="EMBL" id="CATVXE010000009">
    <property type="protein sequence ID" value="CAJ0683579.1"/>
    <property type="molecule type" value="Genomic_DNA"/>
</dbReference>
<dbReference type="Proteomes" id="UP001190002">
    <property type="component" value="Unassembled WGS sequence"/>
</dbReference>
<accession>A0AAD2EJQ1</accession>
<evidence type="ECO:0000256" key="2">
    <source>
        <dbReference type="ARBA" id="ARBA00009298"/>
    </source>
</evidence>
<keyword evidence="3" id="KW-1003">Cell membrane</keyword>
<dbReference type="Pfam" id="PF02308">
    <property type="entry name" value="MgtC"/>
    <property type="match status" value="1"/>
</dbReference>
<dbReference type="PANTHER" id="PTHR33778:SF1">
    <property type="entry name" value="MAGNESIUM TRANSPORTER YHID-RELATED"/>
    <property type="match status" value="1"/>
</dbReference>
<name>A0AAD2EJQ1_9RALS</name>
<dbReference type="PRINTS" id="PR01837">
    <property type="entry name" value="MGTCSAPBPROT"/>
</dbReference>
<proteinExistence type="inferred from homology"/>
<evidence type="ECO:0000256" key="1">
    <source>
        <dbReference type="ARBA" id="ARBA00004651"/>
    </source>
</evidence>
<feature type="domain" description="MgtC/SapB/SrpB/YhiD N-terminal" evidence="8">
    <location>
        <begin position="11"/>
        <end position="133"/>
    </location>
</feature>
<dbReference type="RefSeq" id="WP_104565295.1">
    <property type="nucleotide sequence ID" value="NZ_CATVXE010000009.1"/>
</dbReference>
<keyword evidence="5 7" id="KW-1133">Transmembrane helix</keyword>
<comment type="caution">
    <text evidence="9">The sequence shown here is derived from an EMBL/GenBank/DDBJ whole genome shotgun (WGS) entry which is preliminary data.</text>
</comment>
<evidence type="ECO:0000313" key="11">
    <source>
        <dbReference type="Proteomes" id="UP001190002"/>
    </source>
</evidence>
<comment type="subcellular location">
    <subcellularLocation>
        <location evidence="7">Cell inner membrane</location>
        <topology evidence="7">Multi-pass membrane protein</topology>
    </subcellularLocation>
    <subcellularLocation>
        <location evidence="1">Cell membrane</location>
        <topology evidence="1">Multi-pass membrane protein</topology>
    </subcellularLocation>
</comment>
<evidence type="ECO:0000313" key="10">
    <source>
        <dbReference type="EMBL" id="CAJ0891327.1"/>
    </source>
</evidence>
<dbReference type="Proteomes" id="UP001190452">
    <property type="component" value="Unassembled WGS sequence"/>
</dbReference>
<evidence type="ECO:0000256" key="7">
    <source>
        <dbReference type="RuleBase" id="RU365041"/>
    </source>
</evidence>
<feature type="transmembrane region" description="Helical" evidence="7">
    <location>
        <begin position="35"/>
        <end position="55"/>
    </location>
</feature>
<comment type="similarity">
    <text evidence="2 7">Belongs to the MgtC/SapB family.</text>
</comment>
<feature type="transmembrane region" description="Helical" evidence="7">
    <location>
        <begin position="111"/>
        <end position="131"/>
    </location>
</feature>
<reference evidence="9 12" key="1">
    <citation type="submission" date="2023-07" db="EMBL/GenBank/DDBJ databases">
        <authorList>
            <person name="Peeters C."/>
        </authorList>
    </citation>
    <scope>NUCLEOTIDE SEQUENCE</scope>
    <source>
        <strain evidence="10 12">R-77569</strain>
        <strain evidence="9">R-77591</strain>
    </source>
</reference>
<keyword evidence="6 7" id="KW-0472">Membrane</keyword>
<evidence type="ECO:0000313" key="9">
    <source>
        <dbReference type="EMBL" id="CAJ0683579.1"/>
    </source>
</evidence>
<feature type="transmembrane region" description="Helical" evidence="7">
    <location>
        <begin position="6"/>
        <end position="23"/>
    </location>
</feature>
<dbReference type="AlphaFoldDB" id="A0AAD2EJQ1"/>
<evidence type="ECO:0000256" key="4">
    <source>
        <dbReference type="ARBA" id="ARBA00022692"/>
    </source>
</evidence>
<gene>
    <name evidence="9" type="primary">srpB</name>
    <name evidence="10" type="ORF">R77569_04132</name>
    <name evidence="9" type="ORF">R77591_02328</name>
</gene>
<dbReference type="EMBL" id="CAUDKV010000022">
    <property type="protein sequence ID" value="CAJ0891327.1"/>
    <property type="molecule type" value="Genomic_DNA"/>
</dbReference>